<protein>
    <submittedName>
        <fullName evidence="1">Uncharacterized protein</fullName>
    </submittedName>
</protein>
<sequence length="180" mass="19121">MNADAESDRLLAAMRTAAYQEEAIEEYLALNAPTASVKLRADTKARSKEISRKFAPASAASSDTALLASAASAGAADTAPDSALATESITPKTVVAKDVVAIEERQNYAAQLPKELLQKGMEATINVVGEQADVIIMSSRSFDAQSKDTVIKQVCIELKALGFKRVHITDGGDYTMHFGL</sequence>
<gene>
    <name evidence="1" type="ORF">H9L05_17640</name>
</gene>
<keyword evidence="2" id="KW-1185">Reference proteome</keyword>
<evidence type="ECO:0000313" key="1">
    <source>
        <dbReference type="EMBL" id="QNP51759.1"/>
    </source>
</evidence>
<name>A0A7H0GTZ3_9BACT</name>
<dbReference type="AlphaFoldDB" id="A0A7H0GTZ3"/>
<dbReference type="Proteomes" id="UP000516093">
    <property type="component" value="Chromosome"/>
</dbReference>
<proteinExistence type="predicted"/>
<accession>A0A7H0GTZ3</accession>
<dbReference type="RefSeq" id="WP_187732035.1">
    <property type="nucleotide sequence ID" value="NZ_CP060784.1"/>
</dbReference>
<organism evidence="1 2">
    <name type="scientific">Hymenobacter qilianensis</name>
    <dbReference type="NCBI Taxonomy" id="1385715"/>
    <lineage>
        <taxon>Bacteria</taxon>
        <taxon>Pseudomonadati</taxon>
        <taxon>Bacteroidota</taxon>
        <taxon>Cytophagia</taxon>
        <taxon>Cytophagales</taxon>
        <taxon>Hymenobacteraceae</taxon>
        <taxon>Hymenobacter</taxon>
    </lineage>
</organism>
<reference evidence="1 2" key="1">
    <citation type="submission" date="2020-08" db="EMBL/GenBank/DDBJ databases">
        <title>Genome sequence of Hymenobacter qilianensis JCM 19763T.</title>
        <authorList>
            <person name="Hyun D.-W."/>
            <person name="Bae J.-W."/>
        </authorList>
    </citation>
    <scope>NUCLEOTIDE SEQUENCE [LARGE SCALE GENOMIC DNA]</scope>
    <source>
        <strain evidence="1 2">JCM 19763</strain>
    </source>
</reference>
<evidence type="ECO:0000313" key="2">
    <source>
        <dbReference type="Proteomes" id="UP000516093"/>
    </source>
</evidence>
<dbReference type="KEGG" id="hqi:H9L05_17640"/>
<dbReference type="EMBL" id="CP060784">
    <property type="protein sequence ID" value="QNP51759.1"/>
    <property type="molecule type" value="Genomic_DNA"/>
</dbReference>